<dbReference type="GeneID" id="92010358"/>
<keyword evidence="1" id="KW-1133">Transmembrane helix</keyword>
<evidence type="ECO:0000313" key="3">
    <source>
        <dbReference type="Proteomes" id="UP001430584"/>
    </source>
</evidence>
<reference evidence="2 3" key="1">
    <citation type="submission" date="2024-02" db="EMBL/GenBank/DDBJ databases">
        <title>De novo assembly and annotation of 12 fungi associated with fruit tree decline syndrome in Ontario, Canada.</title>
        <authorList>
            <person name="Sulman M."/>
            <person name="Ellouze W."/>
            <person name="Ilyukhin E."/>
        </authorList>
    </citation>
    <scope>NUCLEOTIDE SEQUENCE [LARGE SCALE GENOMIC DNA]</scope>
    <source>
        <strain evidence="2 3">FDS-637</strain>
    </source>
</reference>
<protein>
    <submittedName>
        <fullName evidence="2">Uncharacterized protein</fullName>
    </submittedName>
</protein>
<sequence>MEFDTRPLRDQLGASSSARTLSERDTLFEVWGLNSSMPTSSYSFVNDLLWNPQGADDRQLEITVSCQNCYQDEQQEIPQNLSVVTLPPLLGSLVADVVAETGNPALAWQALLTSTTRAAYYDWLPTFTAKSNISKTSMVYCQVPRHSRGFFIVVADMAVHLLLVAGTVIWFCKATCTTMISDAWHVVGHFKSRGVNEMLEEVTVVDDSNVKEVIKNSEVLRRRRLRSVE</sequence>
<keyword evidence="3" id="KW-1185">Reference proteome</keyword>
<name>A0ABR3CE14_9PEZI</name>
<dbReference type="EMBL" id="JAJVCZ030000006">
    <property type="protein sequence ID" value="KAL0258769.1"/>
    <property type="molecule type" value="Genomic_DNA"/>
</dbReference>
<dbReference type="RefSeq" id="XP_066631798.1">
    <property type="nucleotide sequence ID" value="XM_066777703.1"/>
</dbReference>
<evidence type="ECO:0000313" key="2">
    <source>
        <dbReference type="EMBL" id="KAL0258769.1"/>
    </source>
</evidence>
<dbReference type="Proteomes" id="UP001430584">
    <property type="component" value="Unassembled WGS sequence"/>
</dbReference>
<accession>A0ABR3CE14</accession>
<feature type="transmembrane region" description="Helical" evidence="1">
    <location>
        <begin position="150"/>
        <end position="171"/>
    </location>
</feature>
<evidence type="ECO:0000256" key="1">
    <source>
        <dbReference type="SAM" id="Phobius"/>
    </source>
</evidence>
<organism evidence="2 3">
    <name type="scientific">Diplodia seriata</name>
    <dbReference type="NCBI Taxonomy" id="420778"/>
    <lineage>
        <taxon>Eukaryota</taxon>
        <taxon>Fungi</taxon>
        <taxon>Dikarya</taxon>
        <taxon>Ascomycota</taxon>
        <taxon>Pezizomycotina</taxon>
        <taxon>Dothideomycetes</taxon>
        <taxon>Dothideomycetes incertae sedis</taxon>
        <taxon>Botryosphaeriales</taxon>
        <taxon>Botryosphaeriaceae</taxon>
        <taxon>Diplodia</taxon>
    </lineage>
</organism>
<keyword evidence="1" id="KW-0812">Transmembrane</keyword>
<proteinExistence type="predicted"/>
<keyword evidence="1" id="KW-0472">Membrane</keyword>
<comment type="caution">
    <text evidence="2">The sequence shown here is derived from an EMBL/GenBank/DDBJ whole genome shotgun (WGS) entry which is preliminary data.</text>
</comment>
<gene>
    <name evidence="2" type="ORF">SLS55_006273</name>
</gene>